<proteinExistence type="inferred from homology"/>
<name>A0ABD2PLI8_9PLAT</name>
<evidence type="ECO:0000256" key="3">
    <source>
        <dbReference type="ARBA" id="ARBA00022989"/>
    </source>
</evidence>
<feature type="transmembrane region" description="Helical" evidence="9">
    <location>
        <begin position="80"/>
        <end position="103"/>
    </location>
</feature>
<dbReference type="PANTHER" id="PTHR24235">
    <property type="entry name" value="NEUROPEPTIDE Y RECEPTOR"/>
    <property type="match status" value="1"/>
</dbReference>
<feature type="transmembrane region" description="Helical" evidence="9">
    <location>
        <begin position="219"/>
        <end position="246"/>
    </location>
</feature>
<evidence type="ECO:0000256" key="7">
    <source>
        <dbReference type="ARBA" id="ARBA00023224"/>
    </source>
</evidence>
<keyword evidence="7 8" id="KW-0807">Transducer</keyword>
<comment type="similarity">
    <text evidence="8">Belongs to the G-protein coupled receptor 1 family.</text>
</comment>
<dbReference type="PROSITE" id="PS00237">
    <property type="entry name" value="G_PROTEIN_RECEP_F1_1"/>
    <property type="match status" value="1"/>
</dbReference>
<feature type="non-terminal residue" evidence="11">
    <location>
        <position position="1"/>
    </location>
</feature>
<organism evidence="11 12">
    <name type="scientific">Cichlidogyrus casuarinus</name>
    <dbReference type="NCBI Taxonomy" id="1844966"/>
    <lineage>
        <taxon>Eukaryota</taxon>
        <taxon>Metazoa</taxon>
        <taxon>Spiralia</taxon>
        <taxon>Lophotrochozoa</taxon>
        <taxon>Platyhelminthes</taxon>
        <taxon>Monogenea</taxon>
        <taxon>Monopisthocotylea</taxon>
        <taxon>Dactylogyridea</taxon>
        <taxon>Ancyrocephalidae</taxon>
        <taxon>Cichlidogyrus</taxon>
    </lineage>
</organism>
<dbReference type="InterPro" id="IPR017452">
    <property type="entry name" value="GPCR_Rhodpsn_7TM"/>
</dbReference>
<dbReference type="GO" id="GO:0016020">
    <property type="term" value="C:membrane"/>
    <property type="evidence" value="ECO:0007669"/>
    <property type="project" value="UniProtKB-SubCell"/>
</dbReference>
<evidence type="ECO:0000313" key="11">
    <source>
        <dbReference type="EMBL" id="KAL3307542.1"/>
    </source>
</evidence>
<evidence type="ECO:0000313" key="12">
    <source>
        <dbReference type="Proteomes" id="UP001626550"/>
    </source>
</evidence>
<feature type="domain" description="G-protein coupled receptors family 1 profile" evidence="10">
    <location>
        <begin position="59"/>
        <end position="342"/>
    </location>
</feature>
<keyword evidence="5 9" id="KW-0472">Membrane</keyword>
<feature type="transmembrane region" description="Helical" evidence="9">
    <location>
        <begin position="321"/>
        <end position="345"/>
    </location>
</feature>
<sequence length="451" mass="52506">TESEQVKMMTLDSDWMSDSYLNKTIIEILHDIINPNKPVSTFILHCFFTICSIVGILTNSVVVILLLTIRRRVLVNITNLFVLSLAISDIILCSCNLPTQFLGSGEMKMSLSSYIPMDVALCKFLQTVSGVPMHFSCFTILLIAIDRYRIIVYPLLARMTSRLAIGLILLVLGISVVMVSPVALHSIMKELVLPVDIRLNKTNVLPICVEEWHNPLARFLYFLSTFFVQFAIPLVLTAFLYARIFARLQERRFRKRDVERKRRTNKILIAIVMCFAVCWTPYMSYYMVLEHRIFVNATHLDQSRTLNIQSKHPHPHHQDNVNLLLCFHLLAVLSCCINPWLYGWLNDSLCNYSHRMRRRLSRIIRHRRRQAQKLCSRYFQKCRRSDENIEKGLYFCQCFGFYFAMRTGFHSRRQQIARLRPDGQQQFHRFGAATGSSFKRHGSLLGRITSR</sequence>
<dbReference type="Pfam" id="PF00001">
    <property type="entry name" value="7tm_1"/>
    <property type="match status" value="1"/>
</dbReference>
<evidence type="ECO:0000256" key="8">
    <source>
        <dbReference type="RuleBase" id="RU000688"/>
    </source>
</evidence>
<keyword evidence="3 9" id="KW-1133">Transmembrane helix</keyword>
<keyword evidence="12" id="KW-1185">Reference proteome</keyword>
<dbReference type="PANTHER" id="PTHR24235:SF12">
    <property type="entry name" value="G-PROTEIN COUPLED RECEPTORS FAMILY 1 PROFILE DOMAIN-CONTAINING PROTEIN"/>
    <property type="match status" value="1"/>
</dbReference>
<feature type="transmembrane region" description="Helical" evidence="9">
    <location>
        <begin position="267"/>
        <end position="288"/>
    </location>
</feature>
<comment type="subcellular location">
    <subcellularLocation>
        <location evidence="1">Membrane</location>
        <topology evidence="1">Multi-pass membrane protein</topology>
    </subcellularLocation>
</comment>
<dbReference type="InterPro" id="IPR000276">
    <property type="entry name" value="GPCR_Rhodpsn"/>
</dbReference>
<gene>
    <name evidence="11" type="ORF">Ciccas_013941</name>
</gene>
<feature type="transmembrane region" description="Helical" evidence="9">
    <location>
        <begin position="163"/>
        <end position="184"/>
    </location>
</feature>
<evidence type="ECO:0000256" key="1">
    <source>
        <dbReference type="ARBA" id="ARBA00004141"/>
    </source>
</evidence>
<feature type="transmembrane region" description="Helical" evidence="9">
    <location>
        <begin position="42"/>
        <end position="68"/>
    </location>
</feature>
<dbReference type="SUPFAM" id="SSF81321">
    <property type="entry name" value="Family A G protein-coupled receptor-like"/>
    <property type="match status" value="1"/>
</dbReference>
<dbReference type="GO" id="GO:0004930">
    <property type="term" value="F:G protein-coupled receptor activity"/>
    <property type="evidence" value="ECO:0007669"/>
    <property type="project" value="UniProtKB-KW"/>
</dbReference>
<keyword evidence="4 8" id="KW-0297">G-protein coupled receptor</keyword>
<evidence type="ECO:0000256" key="2">
    <source>
        <dbReference type="ARBA" id="ARBA00022692"/>
    </source>
</evidence>
<protein>
    <recommendedName>
        <fullName evidence="10">G-protein coupled receptors family 1 profile domain-containing protein</fullName>
    </recommendedName>
</protein>
<feature type="transmembrane region" description="Helical" evidence="9">
    <location>
        <begin position="123"/>
        <end position="143"/>
    </location>
</feature>
<dbReference type="PRINTS" id="PR00237">
    <property type="entry name" value="GPCRRHODOPSN"/>
</dbReference>
<evidence type="ECO:0000256" key="9">
    <source>
        <dbReference type="SAM" id="Phobius"/>
    </source>
</evidence>
<dbReference type="PROSITE" id="PS50262">
    <property type="entry name" value="G_PROTEIN_RECEP_F1_2"/>
    <property type="match status" value="1"/>
</dbReference>
<reference evidence="11 12" key="1">
    <citation type="submission" date="2024-11" db="EMBL/GenBank/DDBJ databases">
        <title>Adaptive evolution of stress response genes in parasites aligns with host niche diversity.</title>
        <authorList>
            <person name="Hahn C."/>
            <person name="Resl P."/>
        </authorList>
    </citation>
    <scope>NUCLEOTIDE SEQUENCE [LARGE SCALE GENOMIC DNA]</scope>
    <source>
        <strain evidence="11">EGGRZ-B1_66</strain>
        <tissue evidence="11">Body</tissue>
    </source>
</reference>
<dbReference type="EMBL" id="JBJKFK010007102">
    <property type="protein sequence ID" value="KAL3307542.1"/>
    <property type="molecule type" value="Genomic_DNA"/>
</dbReference>
<dbReference type="AlphaFoldDB" id="A0ABD2PLI8"/>
<comment type="caution">
    <text evidence="11">The sequence shown here is derived from an EMBL/GenBank/DDBJ whole genome shotgun (WGS) entry which is preliminary data.</text>
</comment>
<accession>A0ABD2PLI8</accession>
<evidence type="ECO:0000256" key="5">
    <source>
        <dbReference type="ARBA" id="ARBA00023136"/>
    </source>
</evidence>
<evidence type="ECO:0000256" key="4">
    <source>
        <dbReference type="ARBA" id="ARBA00023040"/>
    </source>
</evidence>
<evidence type="ECO:0000256" key="6">
    <source>
        <dbReference type="ARBA" id="ARBA00023170"/>
    </source>
</evidence>
<dbReference type="Proteomes" id="UP001626550">
    <property type="component" value="Unassembled WGS sequence"/>
</dbReference>
<dbReference type="Gene3D" id="1.20.1070.10">
    <property type="entry name" value="Rhodopsin 7-helix transmembrane proteins"/>
    <property type="match status" value="1"/>
</dbReference>
<evidence type="ECO:0000259" key="10">
    <source>
        <dbReference type="PROSITE" id="PS50262"/>
    </source>
</evidence>
<keyword evidence="6 8" id="KW-0675">Receptor</keyword>
<keyword evidence="2 8" id="KW-0812">Transmembrane</keyword>